<evidence type="ECO:0000259" key="3">
    <source>
        <dbReference type="Pfam" id="PF00535"/>
    </source>
</evidence>
<dbReference type="EMBL" id="DYZL01000017">
    <property type="protein sequence ID" value="HJH42331.1"/>
    <property type="molecule type" value="Genomic_DNA"/>
</dbReference>
<keyword evidence="6" id="KW-1185">Reference proteome</keyword>
<keyword evidence="2" id="KW-1133">Transmembrane helix</keyword>
<feature type="domain" description="Glycosyltransferase 2-like" evidence="3">
    <location>
        <begin position="4"/>
        <end position="173"/>
    </location>
</feature>
<dbReference type="PANTHER" id="PTHR48090">
    <property type="entry name" value="UNDECAPRENYL-PHOSPHATE 4-DEOXY-4-FORMAMIDO-L-ARABINOSE TRANSFERASE-RELATED"/>
    <property type="match status" value="1"/>
</dbReference>
<dbReference type="InterPro" id="IPR050256">
    <property type="entry name" value="Glycosyltransferase_2"/>
</dbReference>
<dbReference type="GO" id="GO:0005886">
    <property type="term" value="C:plasma membrane"/>
    <property type="evidence" value="ECO:0007669"/>
    <property type="project" value="TreeGrafter"/>
</dbReference>
<evidence type="ECO:0000313" key="6">
    <source>
        <dbReference type="Proteomes" id="UP000236488"/>
    </source>
</evidence>
<dbReference type="InterPro" id="IPR001173">
    <property type="entry name" value="Glyco_trans_2-like"/>
</dbReference>
<reference evidence="4" key="2">
    <citation type="journal article" date="2021" name="PeerJ">
        <title>Extensive microbial diversity within the chicken gut microbiome revealed by metagenomics and culture.</title>
        <authorList>
            <person name="Gilroy R."/>
            <person name="Ravi A."/>
            <person name="Getino M."/>
            <person name="Pursley I."/>
            <person name="Horton D.L."/>
            <person name="Alikhan N.F."/>
            <person name="Baker D."/>
            <person name="Gharbi K."/>
            <person name="Hall N."/>
            <person name="Watson M."/>
            <person name="Adriaenssens E.M."/>
            <person name="Foster-Nyarko E."/>
            <person name="Jarju S."/>
            <person name="Secka A."/>
            <person name="Antonio M."/>
            <person name="Oren A."/>
            <person name="Chaudhuri R.R."/>
            <person name="La Ragione R."/>
            <person name="Hildebrand F."/>
            <person name="Pallen M.J."/>
        </authorList>
    </citation>
    <scope>NUCLEOTIDE SEQUENCE</scope>
    <source>
        <strain evidence="4">USAMLcec12-2067</strain>
    </source>
</reference>
<evidence type="ECO:0000313" key="4">
    <source>
        <dbReference type="EMBL" id="HJH42331.1"/>
    </source>
</evidence>
<reference evidence="4" key="3">
    <citation type="submission" date="2021-09" db="EMBL/GenBank/DDBJ databases">
        <authorList>
            <person name="Gilroy R."/>
        </authorList>
    </citation>
    <scope>NUCLEOTIDE SEQUENCE</scope>
    <source>
        <strain evidence="4">USAMLcec12-2067</strain>
    </source>
</reference>
<organism evidence="5 6">
    <name type="scientific">Rubneribacter badeniensis</name>
    <dbReference type="NCBI Taxonomy" id="2070688"/>
    <lineage>
        <taxon>Bacteria</taxon>
        <taxon>Bacillati</taxon>
        <taxon>Actinomycetota</taxon>
        <taxon>Coriobacteriia</taxon>
        <taxon>Eggerthellales</taxon>
        <taxon>Eggerthellaceae</taxon>
        <taxon>Rubneribacter</taxon>
    </lineage>
</organism>
<dbReference type="Proteomes" id="UP000789325">
    <property type="component" value="Unassembled WGS sequence"/>
</dbReference>
<dbReference type="PANTHER" id="PTHR48090:SF8">
    <property type="entry name" value="GLYCOSYLTRANSFERASE CSBB-RELATED"/>
    <property type="match status" value="1"/>
</dbReference>
<protein>
    <submittedName>
        <fullName evidence="4 5">Glycosyltransferase</fullName>
    </submittedName>
</protein>
<dbReference type="GO" id="GO:0016740">
    <property type="term" value="F:transferase activity"/>
    <property type="evidence" value="ECO:0007669"/>
    <property type="project" value="UniProtKB-KW"/>
</dbReference>
<dbReference type="CDD" id="cd04187">
    <property type="entry name" value="DPM1_like_bac"/>
    <property type="match status" value="1"/>
</dbReference>
<dbReference type="AlphaFoldDB" id="A0A2K2U4J5"/>
<reference evidence="5 6" key="1">
    <citation type="journal article" date="2018" name="Int. J. Syst. Evol. Microbiol.">
        <title>Rubneribacter badeniensis gen. nov., sp. nov. and Enteroscipio rubneri gen. nov., sp. nov., new members of the Eggerthellaceae isolated from human faeces.</title>
        <authorList>
            <person name="Danylec N."/>
            <person name="Gobl A."/>
            <person name="Stoll D.A."/>
            <person name="Hetzer B."/>
            <person name="Kulling S.E."/>
            <person name="Huch M."/>
        </authorList>
    </citation>
    <scope>NUCLEOTIDE SEQUENCE [LARGE SCALE GENOMIC DNA]</scope>
    <source>
        <strain evidence="5 6">ResAG-85</strain>
    </source>
</reference>
<evidence type="ECO:0000256" key="2">
    <source>
        <dbReference type="SAM" id="Phobius"/>
    </source>
</evidence>
<accession>A0A2K2U4J5</accession>
<dbReference type="EMBL" id="PPEL01000039">
    <property type="protein sequence ID" value="PNV65255.1"/>
    <property type="molecule type" value="Genomic_DNA"/>
</dbReference>
<evidence type="ECO:0000313" key="5">
    <source>
        <dbReference type="EMBL" id="PNV65255.1"/>
    </source>
</evidence>
<proteinExistence type="inferred from homology"/>
<feature type="transmembrane region" description="Helical" evidence="2">
    <location>
        <begin position="237"/>
        <end position="258"/>
    </location>
</feature>
<name>A0A2K2U4J5_9ACTN</name>
<gene>
    <name evidence="5" type="ORF">C2L80_07535</name>
    <name evidence="4" type="ORF">K8V16_00875</name>
</gene>
<evidence type="ECO:0000256" key="1">
    <source>
        <dbReference type="ARBA" id="ARBA00006739"/>
    </source>
</evidence>
<dbReference type="Proteomes" id="UP000236488">
    <property type="component" value="Unassembled WGS sequence"/>
</dbReference>
<keyword evidence="2" id="KW-0812">Transmembrane</keyword>
<sequence length="385" mass="42565">MDFSLIVPCYNEAQNVRTFFATATECLDAADMAYELVFVDDGSSDGTMAVVRAEIDTYRLMRPFGRGSFTVVRLSRNFGKEAALYAGLERADGAYVGFIDADMQQDPAVALKMMHFLRDHDEFDCVVAVQDKRHESLPMRMFKGMFYRLFNSMSELRIVANASDFRVFRKPVADALVSLREQFRFSKGLFSWVGFDTYVMPYEVHERLAGTSRWTVRKLFSYAWNGVLAFSTWPLKAIMWIGMILALVSLVLLGMDVYQNTVSTDPLSMSQMLMDVVLLLGGVQMFVLGVIGEYVARAYVEAKRRPVYVAREEFVSRAMPVAGELGSGSTSSADGAGARAGADLTGNGVGGGRKNDAVDVEEAVRQAVLRVLEAQAARSENGACA</sequence>
<dbReference type="Gene3D" id="3.90.550.10">
    <property type="entry name" value="Spore Coat Polysaccharide Biosynthesis Protein SpsA, Chain A"/>
    <property type="match status" value="1"/>
</dbReference>
<feature type="transmembrane region" description="Helical" evidence="2">
    <location>
        <begin position="278"/>
        <end position="296"/>
    </location>
</feature>
<dbReference type="RefSeq" id="WP_087195592.1">
    <property type="nucleotide sequence ID" value="NZ_DBEYRC010000153.1"/>
</dbReference>
<keyword evidence="5" id="KW-0808">Transferase</keyword>
<dbReference type="Pfam" id="PF00535">
    <property type="entry name" value="Glycos_transf_2"/>
    <property type="match status" value="1"/>
</dbReference>
<dbReference type="InterPro" id="IPR029044">
    <property type="entry name" value="Nucleotide-diphossugar_trans"/>
</dbReference>
<comment type="caution">
    <text evidence="5">The sequence shown here is derived from an EMBL/GenBank/DDBJ whole genome shotgun (WGS) entry which is preliminary data.</text>
</comment>
<comment type="similarity">
    <text evidence="1">Belongs to the glycosyltransferase 2 family.</text>
</comment>
<keyword evidence="2" id="KW-0472">Membrane</keyword>
<dbReference type="SUPFAM" id="SSF53448">
    <property type="entry name" value="Nucleotide-diphospho-sugar transferases"/>
    <property type="match status" value="1"/>
</dbReference>